<accession>A0AAD7S267</accession>
<sequence>MKEESTAVVLPGLKCSLPLKTNTPPPPLRPDLAAVQHTPSGHRGAHGHISVMLKICHSSYIKQQSSALGSAAIELTLSSLRNLPRKTPPPLRNHWASQLPREGVEGAGL</sequence>
<name>A0AAD7S267_9TELE</name>
<comment type="caution">
    <text evidence="2">The sequence shown here is derived from an EMBL/GenBank/DDBJ whole genome shotgun (WGS) entry which is preliminary data.</text>
</comment>
<evidence type="ECO:0000313" key="2">
    <source>
        <dbReference type="EMBL" id="KAJ8394606.1"/>
    </source>
</evidence>
<organism evidence="2 3">
    <name type="scientific">Aldrovandia affinis</name>
    <dbReference type="NCBI Taxonomy" id="143900"/>
    <lineage>
        <taxon>Eukaryota</taxon>
        <taxon>Metazoa</taxon>
        <taxon>Chordata</taxon>
        <taxon>Craniata</taxon>
        <taxon>Vertebrata</taxon>
        <taxon>Euteleostomi</taxon>
        <taxon>Actinopterygii</taxon>
        <taxon>Neopterygii</taxon>
        <taxon>Teleostei</taxon>
        <taxon>Notacanthiformes</taxon>
        <taxon>Halosauridae</taxon>
        <taxon>Aldrovandia</taxon>
    </lineage>
</organism>
<proteinExistence type="predicted"/>
<feature type="region of interest" description="Disordered" evidence="1">
    <location>
        <begin position="83"/>
        <end position="109"/>
    </location>
</feature>
<evidence type="ECO:0000313" key="3">
    <source>
        <dbReference type="Proteomes" id="UP001221898"/>
    </source>
</evidence>
<dbReference type="Proteomes" id="UP001221898">
    <property type="component" value="Unassembled WGS sequence"/>
</dbReference>
<gene>
    <name evidence="2" type="ORF">AAFF_G00044090</name>
</gene>
<keyword evidence="3" id="KW-1185">Reference proteome</keyword>
<dbReference type="EMBL" id="JAINUG010000124">
    <property type="protein sequence ID" value="KAJ8394606.1"/>
    <property type="molecule type" value="Genomic_DNA"/>
</dbReference>
<protein>
    <submittedName>
        <fullName evidence="2">Uncharacterized protein</fullName>
    </submittedName>
</protein>
<evidence type="ECO:0000256" key="1">
    <source>
        <dbReference type="SAM" id="MobiDB-lite"/>
    </source>
</evidence>
<dbReference type="AlphaFoldDB" id="A0AAD7S267"/>
<reference evidence="2" key="1">
    <citation type="journal article" date="2023" name="Science">
        <title>Genome structures resolve the early diversification of teleost fishes.</title>
        <authorList>
            <person name="Parey E."/>
            <person name="Louis A."/>
            <person name="Montfort J."/>
            <person name="Bouchez O."/>
            <person name="Roques C."/>
            <person name="Iampietro C."/>
            <person name="Lluch J."/>
            <person name="Castinel A."/>
            <person name="Donnadieu C."/>
            <person name="Desvignes T."/>
            <person name="Floi Bucao C."/>
            <person name="Jouanno E."/>
            <person name="Wen M."/>
            <person name="Mejri S."/>
            <person name="Dirks R."/>
            <person name="Jansen H."/>
            <person name="Henkel C."/>
            <person name="Chen W.J."/>
            <person name="Zahm M."/>
            <person name="Cabau C."/>
            <person name="Klopp C."/>
            <person name="Thompson A.W."/>
            <person name="Robinson-Rechavi M."/>
            <person name="Braasch I."/>
            <person name="Lecointre G."/>
            <person name="Bobe J."/>
            <person name="Postlethwait J.H."/>
            <person name="Berthelot C."/>
            <person name="Roest Crollius H."/>
            <person name="Guiguen Y."/>
        </authorList>
    </citation>
    <scope>NUCLEOTIDE SEQUENCE</scope>
    <source>
        <strain evidence="2">NC1722</strain>
    </source>
</reference>